<dbReference type="GO" id="GO:0016020">
    <property type="term" value="C:membrane"/>
    <property type="evidence" value="ECO:0007669"/>
    <property type="project" value="GOC"/>
</dbReference>
<dbReference type="PANTHER" id="PTHR43378">
    <property type="entry name" value="UDP-3-O-ACYLGLUCOSAMINE N-ACYLTRANSFERASE"/>
    <property type="match status" value="1"/>
</dbReference>
<evidence type="ECO:0000256" key="2">
    <source>
        <dbReference type="ARBA" id="ARBA00022556"/>
    </source>
</evidence>
<dbReference type="CDD" id="cd03352">
    <property type="entry name" value="LbH_LpxD"/>
    <property type="match status" value="1"/>
</dbReference>
<reference evidence="9 10" key="1">
    <citation type="submission" date="2016-10" db="EMBL/GenBank/DDBJ databases">
        <authorList>
            <person name="de Groot N.N."/>
        </authorList>
    </citation>
    <scope>NUCLEOTIDE SEQUENCE [LARGE SCALE GENOMIC DNA]</scope>
    <source>
        <strain evidence="9 10">DSM 18438</strain>
    </source>
</reference>
<dbReference type="SUPFAM" id="SSF51161">
    <property type="entry name" value="Trimeric LpxA-like enzymes"/>
    <property type="match status" value="1"/>
</dbReference>
<dbReference type="EMBL" id="FOLH01000005">
    <property type="protein sequence ID" value="SFC38378.1"/>
    <property type="molecule type" value="Genomic_DNA"/>
</dbReference>
<dbReference type="NCBIfam" id="NF002060">
    <property type="entry name" value="PRK00892.1"/>
    <property type="match status" value="1"/>
</dbReference>
<comment type="similarity">
    <text evidence="7">Belongs to the transferase hexapeptide repeat family. LpxD subfamily.</text>
</comment>
<dbReference type="Proteomes" id="UP000199058">
    <property type="component" value="Unassembled WGS sequence"/>
</dbReference>
<dbReference type="Gene3D" id="3.40.1390.10">
    <property type="entry name" value="MurE/MurF, N-terminal domain"/>
    <property type="match status" value="1"/>
</dbReference>
<evidence type="ECO:0000256" key="6">
    <source>
        <dbReference type="ARBA" id="ARBA00023315"/>
    </source>
</evidence>
<dbReference type="Pfam" id="PF14602">
    <property type="entry name" value="Hexapep_2"/>
    <property type="match status" value="1"/>
</dbReference>
<dbReference type="UniPathway" id="UPA00973"/>
<name>A0A1I1IVN3_9GAMM</name>
<dbReference type="GO" id="GO:0103118">
    <property type="term" value="F:UDP-3-O-[(3R)-3-hydroxyacyl]-glucosamine N-acyltransferase activity"/>
    <property type="evidence" value="ECO:0007669"/>
    <property type="project" value="UniProtKB-EC"/>
</dbReference>
<evidence type="ECO:0000313" key="10">
    <source>
        <dbReference type="Proteomes" id="UP000199058"/>
    </source>
</evidence>
<comment type="pathway">
    <text evidence="7">Bacterial outer membrane biogenesis; LPS lipid A biosynthesis.</text>
</comment>
<dbReference type="InterPro" id="IPR011004">
    <property type="entry name" value="Trimer_LpxA-like_sf"/>
</dbReference>
<comment type="function">
    <text evidence="7">Catalyzes the N-acylation of UDP-3-O-acylglucosamine using 3-hydroxyacyl-ACP as the acyl donor. Is involved in the biosynthesis of lipid A, a phosphorylated glycolipid that anchors the lipopolysaccharide to the outer membrane of the cell.</text>
</comment>
<dbReference type="OrthoDB" id="9784739at2"/>
<keyword evidence="2 7" id="KW-0441">Lipid A biosynthesis</keyword>
<evidence type="ECO:0000313" key="9">
    <source>
        <dbReference type="EMBL" id="SFC38378.1"/>
    </source>
</evidence>
<dbReference type="Gene3D" id="1.20.5.170">
    <property type="match status" value="1"/>
</dbReference>
<comment type="subunit">
    <text evidence="7">Homotrimer.</text>
</comment>
<evidence type="ECO:0000256" key="7">
    <source>
        <dbReference type="HAMAP-Rule" id="MF_00523"/>
    </source>
</evidence>
<dbReference type="STRING" id="1122252.SAMN05660443_2447"/>
<dbReference type="NCBIfam" id="TIGR01853">
    <property type="entry name" value="lipid_A_lpxD"/>
    <property type="match status" value="1"/>
</dbReference>
<dbReference type="Pfam" id="PF04613">
    <property type="entry name" value="LpxD"/>
    <property type="match status" value="1"/>
</dbReference>
<dbReference type="RefSeq" id="WP_091964109.1">
    <property type="nucleotide sequence ID" value="NZ_FOLH01000005.1"/>
</dbReference>
<evidence type="ECO:0000256" key="4">
    <source>
        <dbReference type="ARBA" id="ARBA00022737"/>
    </source>
</evidence>
<dbReference type="InterPro" id="IPR007691">
    <property type="entry name" value="LpxD"/>
</dbReference>
<keyword evidence="6 7" id="KW-0012">Acyltransferase</keyword>
<feature type="active site" description="Proton acceptor" evidence="7">
    <location>
        <position position="239"/>
    </location>
</feature>
<keyword evidence="5 7" id="KW-0443">Lipid metabolism</keyword>
<dbReference type="GO" id="GO:0009245">
    <property type="term" value="P:lipid A biosynthetic process"/>
    <property type="evidence" value="ECO:0007669"/>
    <property type="project" value="UniProtKB-UniRule"/>
</dbReference>
<evidence type="ECO:0000256" key="5">
    <source>
        <dbReference type="ARBA" id="ARBA00023098"/>
    </source>
</evidence>
<evidence type="ECO:0000256" key="1">
    <source>
        <dbReference type="ARBA" id="ARBA00022516"/>
    </source>
</evidence>
<sequence length="344" mass="36415">MKTFTLAQLAEFLGADLKGDAQLVVRGLGTLEAAEADQVSFLSNPKYVSFLSITRAGAVLIKPEQVADFSGNALLMSNPYLGFARLTHLFDDPRPSTGERHPSAIIDPQAQLDPSVHVGPGAVIEAGCKLAAGVVVGAQCYLGKDCELGENTLLNPRVTLYRRTQIGKDCIIHSGAVIGADGFGFAPTGQGWEKIAQLGRVVIEDQVEVGANTTIDRGALGDTHIGRNVKIDNQVMIAHNVQVGEGTAMAAFVGISGSTKIGSNCLLGGSSGYAGHISICDNVQITGMGMVTGNITEPGTYSSGTGLLPSNHWRKSAVRFRQLDELSQKVRRLEKRLDNQDDNS</sequence>
<dbReference type="GO" id="GO:0016410">
    <property type="term" value="F:N-acyltransferase activity"/>
    <property type="evidence" value="ECO:0007669"/>
    <property type="project" value="InterPro"/>
</dbReference>
<keyword evidence="3 7" id="KW-0808">Transferase</keyword>
<protein>
    <recommendedName>
        <fullName evidence="7">UDP-3-O-acylglucosamine N-acyltransferase</fullName>
        <ecNumber evidence="7">2.3.1.191</ecNumber>
    </recommendedName>
</protein>
<accession>A0A1I1IVN3</accession>
<dbReference type="Pfam" id="PF00132">
    <property type="entry name" value="Hexapep"/>
    <property type="match status" value="2"/>
</dbReference>
<dbReference type="PANTHER" id="PTHR43378:SF2">
    <property type="entry name" value="UDP-3-O-ACYLGLUCOSAMINE N-ACYLTRANSFERASE 1, MITOCHONDRIAL-RELATED"/>
    <property type="match status" value="1"/>
</dbReference>
<organism evidence="9 10">
    <name type="scientific">Marinospirillum celere</name>
    <dbReference type="NCBI Taxonomy" id="1122252"/>
    <lineage>
        <taxon>Bacteria</taxon>
        <taxon>Pseudomonadati</taxon>
        <taxon>Pseudomonadota</taxon>
        <taxon>Gammaproteobacteria</taxon>
        <taxon>Oceanospirillales</taxon>
        <taxon>Oceanospirillaceae</taxon>
        <taxon>Marinospirillum</taxon>
    </lineage>
</organism>
<proteinExistence type="inferred from homology"/>
<keyword evidence="10" id="KW-1185">Reference proteome</keyword>
<keyword evidence="1 7" id="KW-0444">Lipid biosynthesis</keyword>
<dbReference type="AlphaFoldDB" id="A0A1I1IVN3"/>
<evidence type="ECO:0000256" key="3">
    <source>
        <dbReference type="ARBA" id="ARBA00022679"/>
    </source>
</evidence>
<feature type="domain" description="UDP-3-O-[3-hydroxymyristoyl] glucosamine N-acyltransferase non-repeat region" evidence="8">
    <location>
        <begin position="23"/>
        <end position="89"/>
    </location>
</feature>
<keyword evidence="4 7" id="KW-0677">Repeat</keyword>
<dbReference type="Gene3D" id="2.160.10.10">
    <property type="entry name" value="Hexapeptide repeat proteins"/>
    <property type="match status" value="1"/>
</dbReference>
<gene>
    <name evidence="7" type="primary">lpxD</name>
    <name evidence="9" type="ORF">SAMN05660443_2447</name>
</gene>
<dbReference type="InterPro" id="IPR001451">
    <property type="entry name" value="Hexapep"/>
</dbReference>
<dbReference type="HAMAP" id="MF_00523">
    <property type="entry name" value="LpxD"/>
    <property type="match status" value="1"/>
</dbReference>
<evidence type="ECO:0000259" key="8">
    <source>
        <dbReference type="Pfam" id="PF04613"/>
    </source>
</evidence>
<comment type="catalytic activity">
    <reaction evidence="7">
        <text>a UDP-3-O-[(3R)-3-hydroxyacyl]-alpha-D-glucosamine + a (3R)-hydroxyacyl-[ACP] = a UDP-2-N,3-O-bis[(3R)-3-hydroxyacyl]-alpha-D-glucosamine + holo-[ACP] + H(+)</text>
        <dbReference type="Rhea" id="RHEA:53836"/>
        <dbReference type="Rhea" id="RHEA-COMP:9685"/>
        <dbReference type="Rhea" id="RHEA-COMP:9945"/>
        <dbReference type="ChEBI" id="CHEBI:15378"/>
        <dbReference type="ChEBI" id="CHEBI:64479"/>
        <dbReference type="ChEBI" id="CHEBI:78827"/>
        <dbReference type="ChEBI" id="CHEBI:137740"/>
        <dbReference type="ChEBI" id="CHEBI:137748"/>
        <dbReference type="EC" id="2.3.1.191"/>
    </reaction>
</comment>
<dbReference type="EC" id="2.3.1.191" evidence="7"/>
<dbReference type="InterPro" id="IPR020573">
    <property type="entry name" value="UDP_GlcNAc_AcTrfase_non-rep"/>
</dbReference>